<sequence length="84" mass="9217">MDALAMLNILAFCACASNPQVSSDVDVRVPKPVFTSEQRIVVLRPRGDGNEDAPHSLSLDNSPSTRSRAPMMFFEQEKAAPEKQ</sequence>
<evidence type="ECO:0000313" key="4">
    <source>
        <dbReference type="Proteomes" id="UP000218334"/>
    </source>
</evidence>
<proteinExistence type="predicted"/>
<evidence type="ECO:0000256" key="1">
    <source>
        <dbReference type="SAM" id="MobiDB-lite"/>
    </source>
</evidence>
<gene>
    <name evidence="3" type="ORF">ARMSODRAFT_1017054</name>
</gene>
<keyword evidence="2" id="KW-0732">Signal</keyword>
<dbReference type="Proteomes" id="UP000218334">
    <property type="component" value="Unassembled WGS sequence"/>
</dbReference>
<organism evidence="3 4">
    <name type="scientific">Armillaria solidipes</name>
    <dbReference type="NCBI Taxonomy" id="1076256"/>
    <lineage>
        <taxon>Eukaryota</taxon>
        <taxon>Fungi</taxon>
        <taxon>Dikarya</taxon>
        <taxon>Basidiomycota</taxon>
        <taxon>Agaricomycotina</taxon>
        <taxon>Agaricomycetes</taxon>
        <taxon>Agaricomycetidae</taxon>
        <taxon>Agaricales</taxon>
        <taxon>Marasmiineae</taxon>
        <taxon>Physalacriaceae</taxon>
        <taxon>Armillaria</taxon>
    </lineage>
</organism>
<accession>A0A2H3C772</accession>
<evidence type="ECO:0000313" key="3">
    <source>
        <dbReference type="EMBL" id="PBK71126.1"/>
    </source>
</evidence>
<feature type="region of interest" description="Disordered" evidence="1">
    <location>
        <begin position="45"/>
        <end position="84"/>
    </location>
</feature>
<name>A0A2H3C772_9AGAR</name>
<dbReference type="AlphaFoldDB" id="A0A2H3C772"/>
<evidence type="ECO:0000256" key="2">
    <source>
        <dbReference type="SAM" id="SignalP"/>
    </source>
</evidence>
<dbReference type="EMBL" id="KZ293424">
    <property type="protein sequence ID" value="PBK71126.1"/>
    <property type="molecule type" value="Genomic_DNA"/>
</dbReference>
<feature type="compositionally biased region" description="Basic and acidic residues" evidence="1">
    <location>
        <begin position="45"/>
        <end position="54"/>
    </location>
</feature>
<feature type="chain" id="PRO_5013695583" evidence="2">
    <location>
        <begin position="17"/>
        <end position="84"/>
    </location>
</feature>
<keyword evidence="4" id="KW-1185">Reference proteome</keyword>
<feature type="signal peptide" evidence="2">
    <location>
        <begin position="1"/>
        <end position="16"/>
    </location>
</feature>
<reference evidence="4" key="1">
    <citation type="journal article" date="2017" name="Nat. Ecol. Evol.">
        <title>Genome expansion and lineage-specific genetic innovations in the forest pathogenic fungi Armillaria.</title>
        <authorList>
            <person name="Sipos G."/>
            <person name="Prasanna A.N."/>
            <person name="Walter M.C."/>
            <person name="O'Connor E."/>
            <person name="Balint B."/>
            <person name="Krizsan K."/>
            <person name="Kiss B."/>
            <person name="Hess J."/>
            <person name="Varga T."/>
            <person name="Slot J."/>
            <person name="Riley R."/>
            <person name="Boka B."/>
            <person name="Rigling D."/>
            <person name="Barry K."/>
            <person name="Lee J."/>
            <person name="Mihaltcheva S."/>
            <person name="LaButti K."/>
            <person name="Lipzen A."/>
            <person name="Waldron R."/>
            <person name="Moloney N.M."/>
            <person name="Sperisen C."/>
            <person name="Kredics L."/>
            <person name="Vagvoelgyi C."/>
            <person name="Patrignani A."/>
            <person name="Fitzpatrick D."/>
            <person name="Nagy I."/>
            <person name="Doyle S."/>
            <person name="Anderson J.B."/>
            <person name="Grigoriev I.V."/>
            <person name="Gueldener U."/>
            <person name="Muensterkoetter M."/>
            <person name="Nagy L.G."/>
        </authorList>
    </citation>
    <scope>NUCLEOTIDE SEQUENCE [LARGE SCALE GENOMIC DNA]</scope>
    <source>
        <strain evidence="4">28-4</strain>
    </source>
</reference>
<feature type="compositionally biased region" description="Polar residues" evidence="1">
    <location>
        <begin position="58"/>
        <end position="67"/>
    </location>
</feature>
<feature type="compositionally biased region" description="Basic and acidic residues" evidence="1">
    <location>
        <begin position="75"/>
        <end position="84"/>
    </location>
</feature>
<protein>
    <submittedName>
        <fullName evidence="3">Uncharacterized protein</fullName>
    </submittedName>
</protein>